<feature type="region of interest" description="Disordered" evidence="1">
    <location>
        <begin position="1"/>
        <end position="48"/>
    </location>
</feature>
<gene>
    <name evidence="2" type="ORF">Snoj_65470</name>
</gene>
<evidence type="ECO:0000313" key="2">
    <source>
        <dbReference type="EMBL" id="GHI72629.1"/>
    </source>
</evidence>
<evidence type="ECO:0000313" key="3">
    <source>
        <dbReference type="Proteomes" id="UP000613974"/>
    </source>
</evidence>
<name>A0ABQ3SWV8_9ACTN</name>
<organism evidence="2 3">
    <name type="scientific">Streptomyces nojiriensis</name>
    <dbReference type="NCBI Taxonomy" id="66374"/>
    <lineage>
        <taxon>Bacteria</taxon>
        <taxon>Bacillati</taxon>
        <taxon>Actinomycetota</taxon>
        <taxon>Actinomycetes</taxon>
        <taxon>Kitasatosporales</taxon>
        <taxon>Streptomycetaceae</taxon>
        <taxon>Streptomyces</taxon>
    </lineage>
</organism>
<evidence type="ECO:0000256" key="1">
    <source>
        <dbReference type="SAM" id="MobiDB-lite"/>
    </source>
</evidence>
<dbReference type="Proteomes" id="UP000613974">
    <property type="component" value="Unassembled WGS sequence"/>
</dbReference>
<proteinExistence type="predicted"/>
<feature type="region of interest" description="Disordered" evidence="1">
    <location>
        <begin position="92"/>
        <end position="112"/>
    </location>
</feature>
<feature type="compositionally biased region" description="Low complexity" evidence="1">
    <location>
        <begin position="38"/>
        <end position="48"/>
    </location>
</feature>
<comment type="caution">
    <text evidence="2">The sequence shown here is derived from an EMBL/GenBank/DDBJ whole genome shotgun (WGS) entry which is preliminary data.</text>
</comment>
<accession>A0ABQ3SWV8</accession>
<dbReference type="EMBL" id="BNEC01000005">
    <property type="protein sequence ID" value="GHI72629.1"/>
    <property type="molecule type" value="Genomic_DNA"/>
</dbReference>
<reference evidence="3" key="1">
    <citation type="submission" date="2023-07" db="EMBL/GenBank/DDBJ databases">
        <title>Whole genome shotgun sequence of Streptomyces nojiriensis NBRC 13794.</title>
        <authorList>
            <person name="Komaki H."/>
            <person name="Tamura T."/>
        </authorList>
    </citation>
    <scope>NUCLEOTIDE SEQUENCE [LARGE SCALE GENOMIC DNA]</scope>
    <source>
        <strain evidence="3">NBRC 13794</strain>
    </source>
</reference>
<keyword evidence="3" id="KW-1185">Reference proteome</keyword>
<protein>
    <submittedName>
        <fullName evidence="2">Uncharacterized protein</fullName>
    </submittedName>
</protein>
<sequence>MPSLWQEASADTDEVPTVTVASGVGFSPQAERRRRPADTAPRAATLRRALPEKSGAVMSRRLSGRWAAPPHGVPVACGAARFGSAGCGAVAGGAAPGPPRLKRRRGFIGPWG</sequence>